<keyword evidence="5 10" id="KW-0808">Transferase</keyword>
<dbReference type="Proteomes" id="UP000216411">
    <property type="component" value="Unassembled WGS sequence"/>
</dbReference>
<evidence type="ECO:0000256" key="6">
    <source>
        <dbReference type="ARBA" id="ARBA00022723"/>
    </source>
</evidence>
<evidence type="ECO:0000256" key="9">
    <source>
        <dbReference type="ARBA" id="ARBA00047589"/>
    </source>
</evidence>
<dbReference type="Proteomes" id="UP000247523">
    <property type="component" value="Unassembled WGS sequence"/>
</dbReference>
<evidence type="ECO:0000313" key="14">
    <source>
        <dbReference type="Proteomes" id="UP000247523"/>
    </source>
</evidence>
<keyword evidence="13" id="KW-1185">Reference proteome</keyword>
<evidence type="ECO:0000313" key="12">
    <source>
        <dbReference type="EMBL" id="RDY32626.1"/>
    </source>
</evidence>
<dbReference type="GO" id="GO:0051144">
    <property type="term" value="P:1,2-propanediol catabolic process"/>
    <property type="evidence" value="ECO:0007669"/>
    <property type="project" value="UniProtKB-UniPathway"/>
</dbReference>
<proteinExistence type="inferred from homology"/>
<comment type="similarity">
    <text evidence="2 10">Belongs to the PduL family.</text>
</comment>
<evidence type="ECO:0000256" key="2">
    <source>
        <dbReference type="ARBA" id="ARBA00007342"/>
    </source>
</evidence>
<evidence type="ECO:0000313" key="13">
    <source>
        <dbReference type="Proteomes" id="UP000216411"/>
    </source>
</evidence>
<comment type="cofactor">
    <cofactor evidence="1">
        <name>Zn(2+)</name>
        <dbReference type="ChEBI" id="CHEBI:29105"/>
    </cofactor>
</comment>
<keyword evidence="8 10" id="KW-0012">Acyltransferase</keyword>
<evidence type="ECO:0000256" key="3">
    <source>
        <dbReference type="ARBA" id="ARBA00012206"/>
    </source>
</evidence>
<dbReference type="EMBL" id="NOKA02000003">
    <property type="protein sequence ID" value="RDY32626.1"/>
    <property type="molecule type" value="Genomic_DNA"/>
</dbReference>
<dbReference type="OrthoDB" id="9784365at2"/>
<dbReference type="AlphaFoldDB" id="A0A255I824"/>
<dbReference type="NCBIfam" id="NF011652">
    <property type="entry name" value="PRK15070.1"/>
    <property type="match status" value="1"/>
</dbReference>
<gene>
    <name evidence="11" type="ORF">C8E03_102455</name>
    <name evidence="12" type="ORF">CG710_004155</name>
</gene>
<dbReference type="RefSeq" id="WP_094379388.1">
    <property type="nucleotide sequence ID" value="NZ_NOKA02000003.1"/>
</dbReference>
<evidence type="ECO:0000256" key="7">
    <source>
        <dbReference type="ARBA" id="ARBA00022833"/>
    </source>
</evidence>
<dbReference type="InterPro" id="IPR008300">
    <property type="entry name" value="PTAC"/>
</dbReference>
<reference evidence="12" key="3">
    <citation type="submission" date="2018-07" db="EMBL/GenBank/DDBJ databases">
        <authorList>
            <person name="Quirk P.G."/>
            <person name="Krulwich T.A."/>
        </authorList>
    </citation>
    <scope>NUCLEOTIDE SEQUENCE</scope>
    <source>
        <strain evidence="12">CCRI-19302</strain>
    </source>
</reference>
<accession>A0A255I824</accession>
<protein>
    <recommendedName>
        <fullName evidence="4 10">Phosphate propanoyltransferase</fullName>
        <ecNumber evidence="3 10">2.3.1.222</ecNumber>
    </recommendedName>
</protein>
<keyword evidence="7" id="KW-0862">Zinc</keyword>
<dbReference type="EMBL" id="QICS01000002">
    <property type="protein sequence ID" value="PXV93680.1"/>
    <property type="molecule type" value="Genomic_DNA"/>
</dbReference>
<evidence type="ECO:0000256" key="10">
    <source>
        <dbReference type="PIRNR" id="PIRNR010130"/>
    </source>
</evidence>
<sequence length="213" mass="23387">MQEQLVQEITRLVIAQLDNTKVIESEYMVPIGISARHVHLTREHIDILFGKDYQLNKKKVLMGGQYAAQECVTLVGTKLRAIENVRILGPERKVSQVEVSQTDAIRLGIKAPIRESGNIKGSAPIAMVGPLGAVYLDEGCIVAKRHIHMSPEDAKQFGVVDNQIVNVKVGNGRGGIFEGVQIRVDQSFTLEMHIDTDEANGLGVGKEGRILIK</sequence>
<comment type="caution">
    <text evidence="12">The sequence shown here is derived from an EMBL/GenBank/DDBJ whole genome shotgun (WGS) entry which is preliminary data.</text>
</comment>
<dbReference type="Pfam" id="PF06130">
    <property type="entry name" value="PTAC"/>
    <property type="match status" value="1"/>
</dbReference>
<dbReference type="UniPathway" id="UPA00621"/>
<evidence type="ECO:0000256" key="1">
    <source>
        <dbReference type="ARBA" id="ARBA00001947"/>
    </source>
</evidence>
<keyword evidence="6" id="KW-0479">Metal-binding</keyword>
<organism evidence="12 13">
    <name type="scientific">Lachnotalea glycerini</name>
    <dbReference type="NCBI Taxonomy" id="1763509"/>
    <lineage>
        <taxon>Bacteria</taxon>
        <taxon>Bacillati</taxon>
        <taxon>Bacillota</taxon>
        <taxon>Clostridia</taxon>
        <taxon>Lachnospirales</taxon>
        <taxon>Lachnospiraceae</taxon>
        <taxon>Lachnotalea</taxon>
    </lineage>
</organism>
<reference evidence="11 14" key="2">
    <citation type="submission" date="2018-05" db="EMBL/GenBank/DDBJ databases">
        <title>Genomic Encyclopedia of Type Strains, Phase IV (KMG-IV): sequencing the most valuable type-strain genomes for metagenomic binning, comparative biology and taxonomic classification.</title>
        <authorList>
            <person name="Goeker M."/>
        </authorList>
    </citation>
    <scope>NUCLEOTIDE SEQUENCE [LARGE SCALE GENOMIC DNA]</scope>
    <source>
        <strain evidence="11 14">DSM 28816</strain>
    </source>
</reference>
<comment type="function">
    <text evidence="10">Involved in 1,2-propanediol (1,2-PD) degradation by catalyzing the conversion of propanoyl-CoA to propanoyl-phosphate.</text>
</comment>
<evidence type="ECO:0000313" key="11">
    <source>
        <dbReference type="EMBL" id="PXV93680.1"/>
    </source>
</evidence>
<dbReference type="PANTHER" id="PTHR39453">
    <property type="entry name" value="PHOSPHATE PROPANOYLTRANSFERASE"/>
    <property type="match status" value="1"/>
</dbReference>
<name>A0A255I824_9FIRM</name>
<dbReference type="PIRSF" id="PIRSF010130">
    <property type="entry name" value="PduL"/>
    <property type="match status" value="1"/>
</dbReference>
<dbReference type="GO" id="GO:0016747">
    <property type="term" value="F:acyltransferase activity, transferring groups other than amino-acyl groups"/>
    <property type="evidence" value="ECO:0007669"/>
    <property type="project" value="InterPro"/>
</dbReference>
<evidence type="ECO:0000256" key="5">
    <source>
        <dbReference type="ARBA" id="ARBA00022679"/>
    </source>
</evidence>
<dbReference type="GO" id="GO:0046872">
    <property type="term" value="F:metal ion binding"/>
    <property type="evidence" value="ECO:0007669"/>
    <property type="project" value="UniProtKB-KW"/>
</dbReference>
<comment type="catalytic activity">
    <reaction evidence="9 10">
        <text>propanoyl-CoA + phosphate = propanoyl phosphate + CoA</text>
        <dbReference type="Rhea" id="RHEA:28046"/>
        <dbReference type="ChEBI" id="CHEBI:43474"/>
        <dbReference type="ChEBI" id="CHEBI:57287"/>
        <dbReference type="ChEBI" id="CHEBI:57392"/>
        <dbReference type="ChEBI" id="CHEBI:58933"/>
        <dbReference type="EC" id="2.3.1.222"/>
    </reaction>
</comment>
<evidence type="ECO:0000256" key="8">
    <source>
        <dbReference type="ARBA" id="ARBA00023315"/>
    </source>
</evidence>
<reference evidence="12 13" key="1">
    <citation type="journal article" date="2017" name="Genome Announc.">
        <title>Draft Genome Sequence of a Sporulating and Motile Strain of Lachnotalea glycerini Isolated from Water in Quebec City, Canada.</title>
        <authorList>
            <person name="Maheux A.F."/>
            <person name="Boudreau D.K."/>
            <person name="Berube E."/>
            <person name="Boissinot M."/>
            <person name="Raymond F."/>
            <person name="Brodeur S."/>
            <person name="Corbeil J."/>
            <person name="Isabel S."/>
            <person name="Omar R.F."/>
            <person name="Bergeron M.G."/>
        </authorList>
    </citation>
    <scope>NUCLEOTIDE SEQUENCE [LARGE SCALE GENOMIC DNA]</scope>
    <source>
        <strain evidence="12 13">CCRI-19302</strain>
    </source>
</reference>
<dbReference type="PANTHER" id="PTHR39453:SF1">
    <property type="entry name" value="PHOSPHATE PROPANOYLTRANSFERASE"/>
    <property type="match status" value="1"/>
</dbReference>
<evidence type="ECO:0000256" key="4">
    <source>
        <dbReference type="ARBA" id="ARBA00020837"/>
    </source>
</evidence>
<dbReference type="EC" id="2.3.1.222" evidence="3 10"/>
<comment type="pathway">
    <text evidence="10">Polyol metabolism; 1,2-propanediol degradation.</text>
</comment>